<evidence type="ECO:0000313" key="1">
    <source>
        <dbReference type="Proteomes" id="UP000887540"/>
    </source>
</evidence>
<sequence length="437" mass="50294">MVLANDPIVEQIEKIPSIIEAHLPQIQVYSKEEQKSILSNAENAEDVKYKMGHRFRSSIKKHKPVYLLKYTEDGDNKLRLARSDPSNELATALVLTFDILIREGMIWGIHMSGNDLSQTSSNLDFVSFADDVVKACRIEVFDVNDLNIIVNEIIQEAVQRKGNPYKRELIRPIIKRKHDGSVEGAGAVKFTFEGQYDEGKQWCFPFQKIDFQVSTMSYYCSPFSLLEARLKELDPYVKKMEELKKIAKQVKEAFEKHEIVPQIFPNAPERLIKMAFDSGAEANLGNVLTPNQVKDKPHLNFTRIPKDSPHIYTVALIDLDLPSREDPSLRQWLHWLVINMEEKNKKGEILAEYIGAGPPPNTGLHRYVLLTYKQKQFITNPEQEKLDMSIDKRAQWRVEQFAEKHQLELIGGNFFQAEFDDYVPDLYEKLGIKVKGS</sequence>
<dbReference type="Gene3D" id="3.90.280.10">
    <property type="entry name" value="PEBP-like"/>
    <property type="match status" value="1"/>
</dbReference>
<dbReference type="CDD" id="cd00866">
    <property type="entry name" value="PEBP_euk"/>
    <property type="match status" value="1"/>
</dbReference>
<dbReference type="Pfam" id="PF01161">
    <property type="entry name" value="PBP"/>
    <property type="match status" value="1"/>
</dbReference>
<name>A0A914DZX9_9BILA</name>
<dbReference type="Proteomes" id="UP000887540">
    <property type="component" value="Unplaced"/>
</dbReference>
<dbReference type="AlphaFoldDB" id="A0A914DZX9"/>
<protein>
    <submittedName>
        <fullName evidence="2">PEBP-like protein</fullName>
    </submittedName>
</protein>
<organism evidence="1 2">
    <name type="scientific">Acrobeloides nanus</name>
    <dbReference type="NCBI Taxonomy" id="290746"/>
    <lineage>
        <taxon>Eukaryota</taxon>
        <taxon>Metazoa</taxon>
        <taxon>Ecdysozoa</taxon>
        <taxon>Nematoda</taxon>
        <taxon>Chromadorea</taxon>
        <taxon>Rhabditida</taxon>
        <taxon>Tylenchina</taxon>
        <taxon>Cephalobomorpha</taxon>
        <taxon>Cephaloboidea</taxon>
        <taxon>Cephalobidae</taxon>
        <taxon>Acrobeloides</taxon>
    </lineage>
</organism>
<evidence type="ECO:0000313" key="2">
    <source>
        <dbReference type="WBParaSite" id="ACRNAN_scaffold4724.g16882.t1"/>
    </source>
</evidence>
<dbReference type="InterPro" id="IPR036610">
    <property type="entry name" value="PEBP-like_sf"/>
</dbReference>
<dbReference type="InterPro" id="IPR008914">
    <property type="entry name" value="PEBP"/>
</dbReference>
<dbReference type="SUPFAM" id="SSF49777">
    <property type="entry name" value="PEBP-like"/>
    <property type="match status" value="1"/>
</dbReference>
<reference evidence="2" key="1">
    <citation type="submission" date="2022-11" db="UniProtKB">
        <authorList>
            <consortium name="WormBaseParasite"/>
        </authorList>
    </citation>
    <scope>IDENTIFICATION</scope>
</reference>
<dbReference type="WBParaSite" id="ACRNAN_scaffold4724.g16882.t1">
    <property type="protein sequence ID" value="ACRNAN_scaffold4724.g16882.t1"/>
    <property type="gene ID" value="ACRNAN_scaffold4724.g16882"/>
</dbReference>
<accession>A0A914DZX9</accession>
<dbReference type="InterPro" id="IPR035810">
    <property type="entry name" value="PEBP_euk"/>
</dbReference>
<dbReference type="PANTHER" id="PTHR11362:SF82">
    <property type="entry name" value="PHOSPHATIDYLETHANOLAMINE-BINDING PROTEIN 4"/>
    <property type="match status" value="1"/>
</dbReference>
<dbReference type="PANTHER" id="PTHR11362">
    <property type="entry name" value="PHOSPHATIDYLETHANOLAMINE-BINDING PROTEIN"/>
    <property type="match status" value="1"/>
</dbReference>
<proteinExistence type="predicted"/>
<keyword evidence="1" id="KW-1185">Reference proteome</keyword>